<dbReference type="PaxDb" id="2903-EOD31856"/>
<reference evidence="2" key="1">
    <citation type="journal article" date="2013" name="Nature">
        <title>Pan genome of the phytoplankton Emiliania underpins its global distribution.</title>
        <authorList>
            <person name="Read B.A."/>
            <person name="Kegel J."/>
            <person name="Klute M.J."/>
            <person name="Kuo A."/>
            <person name="Lefebvre S.C."/>
            <person name="Maumus F."/>
            <person name="Mayer C."/>
            <person name="Miller J."/>
            <person name="Monier A."/>
            <person name="Salamov A."/>
            <person name="Young J."/>
            <person name="Aguilar M."/>
            <person name="Claverie J.M."/>
            <person name="Frickenhaus S."/>
            <person name="Gonzalez K."/>
            <person name="Herman E.K."/>
            <person name="Lin Y.C."/>
            <person name="Napier J."/>
            <person name="Ogata H."/>
            <person name="Sarno A.F."/>
            <person name="Shmutz J."/>
            <person name="Schroeder D."/>
            <person name="de Vargas C."/>
            <person name="Verret F."/>
            <person name="von Dassow P."/>
            <person name="Valentin K."/>
            <person name="Van de Peer Y."/>
            <person name="Wheeler G."/>
            <person name="Dacks J.B."/>
            <person name="Delwiche C.F."/>
            <person name="Dyhrman S.T."/>
            <person name="Glockner G."/>
            <person name="John U."/>
            <person name="Richards T."/>
            <person name="Worden A.Z."/>
            <person name="Zhang X."/>
            <person name="Grigoriev I.V."/>
            <person name="Allen A.E."/>
            <person name="Bidle K."/>
            <person name="Borodovsky M."/>
            <person name="Bowler C."/>
            <person name="Brownlee C."/>
            <person name="Cock J.M."/>
            <person name="Elias M."/>
            <person name="Gladyshev V.N."/>
            <person name="Groth M."/>
            <person name="Guda C."/>
            <person name="Hadaegh A."/>
            <person name="Iglesias-Rodriguez M.D."/>
            <person name="Jenkins J."/>
            <person name="Jones B.M."/>
            <person name="Lawson T."/>
            <person name="Leese F."/>
            <person name="Lindquist E."/>
            <person name="Lobanov A."/>
            <person name="Lomsadze A."/>
            <person name="Malik S.B."/>
            <person name="Marsh M.E."/>
            <person name="Mackinder L."/>
            <person name="Mock T."/>
            <person name="Mueller-Roeber B."/>
            <person name="Pagarete A."/>
            <person name="Parker M."/>
            <person name="Probert I."/>
            <person name="Quesneville H."/>
            <person name="Raines C."/>
            <person name="Rensing S.A."/>
            <person name="Riano-Pachon D.M."/>
            <person name="Richier S."/>
            <person name="Rokitta S."/>
            <person name="Shiraiwa Y."/>
            <person name="Soanes D.M."/>
            <person name="van der Giezen M."/>
            <person name="Wahlund T.M."/>
            <person name="Williams B."/>
            <person name="Wilson W."/>
            <person name="Wolfe G."/>
            <person name="Wurch L.L."/>
        </authorList>
    </citation>
    <scope>NUCLEOTIDE SEQUENCE</scope>
</reference>
<proteinExistence type="predicted"/>
<dbReference type="EnsemblProtists" id="EOD31856">
    <property type="protein sequence ID" value="EOD31856"/>
    <property type="gene ID" value="EMIHUDRAFT_231285"/>
</dbReference>
<sequence>MLKSKFSLGAEKAAFQAAGKRIEAAAKLDAAKRRFGAAVARLKEAETARIAELKAKAAAIAAAKATGATSP</sequence>
<dbReference type="HOGENOM" id="CLU_2745383_0_0_1"/>
<protein>
    <submittedName>
        <fullName evidence="1">Uncharacterized protein</fullName>
    </submittedName>
</protein>
<organism evidence="1 2">
    <name type="scientific">Emiliania huxleyi (strain CCMP1516)</name>
    <dbReference type="NCBI Taxonomy" id="280463"/>
    <lineage>
        <taxon>Eukaryota</taxon>
        <taxon>Haptista</taxon>
        <taxon>Haptophyta</taxon>
        <taxon>Prymnesiophyceae</taxon>
        <taxon>Isochrysidales</taxon>
        <taxon>Noelaerhabdaceae</taxon>
        <taxon>Emiliania</taxon>
    </lineage>
</organism>
<accession>A0A0D3K7X1</accession>
<dbReference type="GeneID" id="17277128"/>
<name>A0A0D3K7X1_EMIH1</name>
<dbReference type="RefSeq" id="XP_005784285.1">
    <property type="nucleotide sequence ID" value="XM_005784228.1"/>
</dbReference>
<evidence type="ECO:0000313" key="1">
    <source>
        <dbReference type="EnsemblProtists" id="EOD31856"/>
    </source>
</evidence>
<dbReference type="KEGG" id="ehx:EMIHUDRAFT_231285"/>
<reference evidence="1" key="2">
    <citation type="submission" date="2024-10" db="UniProtKB">
        <authorList>
            <consortium name="EnsemblProtists"/>
        </authorList>
    </citation>
    <scope>IDENTIFICATION</scope>
</reference>
<evidence type="ECO:0000313" key="2">
    <source>
        <dbReference type="Proteomes" id="UP000013827"/>
    </source>
</evidence>
<dbReference type="AlphaFoldDB" id="A0A0D3K7X1"/>
<dbReference type="Proteomes" id="UP000013827">
    <property type="component" value="Unassembled WGS sequence"/>
</dbReference>
<keyword evidence="2" id="KW-1185">Reference proteome</keyword>